<evidence type="ECO:0000256" key="1">
    <source>
        <dbReference type="ARBA" id="ARBA00001974"/>
    </source>
</evidence>
<dbReference type="PRINTS" id="PR00419">
    <property type="entry name" value="ADXRDTASE"/>
</dbReference>
<dbReference type="Proteomes" id="UP000595278">
    <property type="component" value="Chromosome"/>
</dbReference>
<dbReference type="InterPro" id="IPR022460">
    <property type="entry name" value="Flavoprotein_PP4765"/>
</dbReference>
<dbReference type="AlphaFoldDB" id="A0A974RWA9"/>
<dbReference type="Gene3D" id="3.50.50.60">
    <property type="entry name" value="FAD/NAD(P)-binding domain"/>
    <property type="match status" value="1"/>
</dbReference>
<dbReference type="SUPFAM" id="SSF160996">
    <property type="entry name" value="HI0933 insert domain-like"/>
    <property type="match status" value="1"/>
</dbReference>
<comment type="cofactor">
    <cofactor evidence="1">
        <name>FAD</name>
        <dbReference type="ChEBI" id="CHEBI:57692"/>
    </cofactor>
</comment>
<evidence type="ECO:0000256" key="2">
    <source>
        <dbReference type="ARBA" id="ARBA00022630"/>
    </source>
</evidence>
<dbReference type="NCBIfam" id="TIGR00275">
    <property type="entry name" value="aminoacetone oxidase family FAD-binding enzyme"/>
    <property type="match status" value="1"/>
</dbReference>
<protein>
    <submittedName>
        <fullName evidence="6">TIGR03862 family flavoprotein</fullName>
    </submittedName>
</protein>
<dbReference type="InterPro" id="IPR055178">
    <property type="entry name" value="RsdA/BaiN/AoA(So)-like_dom"/>
</dbReference>
<sequence>MTTATHQPTIAIIGAGPAGLIAAEIISQRGFTVQVFDRMPSVGRKFLLAGIGGLNITHSEPFNQFKQRYIPSDNLTPYLQQFGAEQLRAWCHGLGIETFVGSSGRIFPKEMKAAPLLRAWLKRLREQGVQFYTRHTWQGWNNQNNLIFSSPEGDKQLTAQATLLALGGASYPRLGTDGQWIRYLQDKQINCASWQASNCGFEVKPWSTFFKEKYAGSPVKQVAYSFTDTQGKQQQQLGELLISKYGVEGSAIYALSAPLRETITTQGSVTLYLDLFPQTSLAKLEQQLSKPQGSQSISNYLRKQINLKDIKMGLVRELAPQALQDLVQLPYLLKALPISLIKPRPIAEAISSAGGICFNEVNQSLMLKKLPSVFCAGEMLDWEAPTGGYLLTGCFATGYAAGLGIIDYLTAI</sequence>
<accession>A0A974RWA9</accession>
<dbReference type="Pfam" id="PF03486">
    <property type="entry name" value="HI0933_like"/>
    <property type="match status" value="1"/>
</dbReference>
<dbReference type="InterPro" id="IPR023166">
    <property type="entry name" value="BaiN-like_dom_sf"/>
</dbReference>
<dbReference type="Gene3D" id="2.40.30.10">
    <property type="entry name" value="Translation factors"/>
    <property type="match status" value="1"/>
</dbReference>
<organism evidence="6 7">
    <name type="scientific">Entomomonas asaccharolytica</name>
    <dbReference type="NCBI Taxonomy" id="2785331"/>
    <lineage>
        <taxon>Bacteria</taxon>
        <taxon>Pseudomonadati</taxon>
        <taxon>Pseudomonadota</taxon>
        <taxon>Gammaproteobacteria</taxon>
        <taxon>Pseudomonadales</taxon>
        <taxon>Pseudomonadaceae</taxon>
        <taxon>Entomomonas</taxon>
    </lineage>
</organism>
<dbReference type="InterPro" id="IPR004792">
    <property type="entry name" value="BaiN-like"/>
</dbReference>
<dbReference type="PANTHER" id="PTHR42887">
    <property type="entry name" value="OS12G0638800 PROTEIN"/>
    <property type="match status" value="1"/>
</dbReference>
<name>A0A974RWA9_9GAMM</name>
<evidence type="ECO:0000259" key="4">
    <source>
        <dbReference type="Pfam" id="PF03486"/>
    </source>
</evidence>
<evidence type="ECO:0000256" key="3">
    <source>
        <dbReference type="ARBA" id="ARBA00022827"/>
    </source>
</evidence>
<reference evidence="6 7" key="1">
    <citation type="submission" date="2021-01" db="EMBL/GenBank/DDBJ databases">
        <title>Entomomonas sp. F2A isolated from a house cricket (Acheta domesticus).</title>
        <authorList>
            <person name="Spergser J."/>
            <person name="Busse H.-J."/>
        </authorList>
    </citation>
    <scope>NUCLEOTIDE SEQUENCE [LARGE SCALE GENOMIC DNA]</scope>
    <source>
        <strain evidence="6 7">F2A</strain>
    </source>
</reference>
<dbReference type="KEGG" id="eaz:JHT90_11115"/>
<keyword evidence="3" id="KW-0274">FAD</keyword>
<dbReference type="InterPro" id="IPR036188">
    <property type="entry name" value="FAD/NAD-bd_sf"/>
</dbReference>
<feature type="domain" description="RsdA/BaiN/AoA(So)-like insert" evidence="5">
    <location>
        <begin position="195"/>
        <end position="351"/>
    </location>
</feature>
<dbReference type="Gene3D" id="1.10.8.260">
    <property type="entry name" value="HI0933 insert domain-like"/>
    <property type="match status" value="1"/>
</dbReference>
<dbReference type="InterPro" id="IPR057661">
    <property type="entry name" value="RsdA/BaiN/AoA(So)_Rossmann"/>
</dbReference>
<dbReference type="NCBIfam" id="TIGR03862">
    <property type="entry name" value="flavo_PP4765"/>
    <property type="match status" value="1"/>
</dbReference>
<proteinExistence type="predicted"/>
<dbReference type="SUPFAM" id="SSF51905">
    <property type="entry name" value="FAD/NAD(P)-binding domain"/>
    <property type="match status" value="1"/>
</dbReference>
<dbReference type="EMBL" id="CP067393">
    <property type="protein sequence ID" value="QQP84937.1"/>
    <property type="molecule type" value="Genomic_DNA"/>
</dbReference>
<evidence type="ECO:0000313" key="7">
    <source>
        <dbReference type="Proteomes" id="UP000595278"/>
    </source>
</evidence>
<dbReference type="Pfam" id="PF22780">
    <property type="entry name" value="HI0933_like_1st"/>
    <property type="match status" value="1"/>
</dbReference>
<keyword evidence="2" id="KW-0285">Flavoprotein</keyword>
<keyword evidence="7" id="KW-1185">Reference proteome</keyword>
<dbReference type="RefSeq" id="WP_201090946.1">
    <property type="nucleotide sequence ID" value="NZ_CP067393.1"/>
</dbReference>
<evidence type="ECO:0000259" key="5">
    <source>
        <dbReference type="Pfam" id="PF22780"/>
    </source>
</evidence>
<gene>
    <name evidence="6" type="ORF">JHT90_11115</name>
</gene>
<feature type="domain" description="RsdA/BaiN/AoA(So)-like Rossmann fold-like" evidence="4">
    <location>
        <begin position="9"/>
        <end position="402"/>
    </location>
</feature>
<evidence type="ECO:0000313" key="6">
    <source>
        <dbReference type="EMBL" id="QQP84937.1"/>
    </source>
</evidence>
<dbReference type="PANTHER" id="PTHR42887:SF1">
    <property type="entry name" value="BLR3961 PROTEIN"/>
    <property type="match status" value="1"/>
</dbReference>